<reference evidence="3 4" key="1">
    <citation type="journal article" date="2019" name="Genome Biol. Evol.">
        <title>Insights into the evolution of the New World diploid cottons (Gossypium, subgenus Houzingenia) based on genome sequencing.</title>
        <authorList>
            <person name="Grover C.E."/>
            <person name="Arick M.A. 2nd"/>
            <person name="Thrash A."/>
            <person name="Conover J.L."/>
            <person name="Sanders W.S."/>
            <person name="Peterson D.G."/>
            <person name="Frelichowski J.E."/>
            <person name="Scheffler J.A."/>
            <person name="Scheffler B.E."/>
            <person name="Wendel J.F."/>
        </authorList>
    </citation>
    <scope>NUCLEOTIDE SEQUENCE [LARGE SCALE GENOMIC DNA]</scope>
    <source>
        <strain evidence="3">1</strain>
        <tissue evidence="3">Leaf</tissue>
    </source>
</reference>
<gene>
    <name evidence="3" type="ORF">Goshw_017339</name>
</gene>
<name>A0A7J9LWU0_GOSSC</name>
<dbReference type="PANTHER" id="PTHR33740">
    <property type="entry name" value="GPI-ANCHORED ADHESIN-LIKE PROTEIN"/>
    <property type="match status" value="1"/>
</dbReference>
<evidence type="ECO:0000256" key="1">
    <source>
        <dbReference type="SAM" id="Phobius"/>
    </source>
</evidence>
<dbReference type="OrthoDB" id="1931230at2759"/>
<keyword evidence="1" id="KW-0812">Transmembrane</keyword>
<sequence length="607" mass="68416">MGSSTAFPSSRFIASEPPSFLPRRSSCFSSFTSPTSFVSYRRSSNSRILHISASLLHSNVDVSWFPPDPNSLPNNYGGWAVVQAPPTPKTNKKGLSSIFVGSLIGSSLAIAISISYLLFYKKGFKFQFRGPLNTFHEVFSWRETRDDQTEARHYLESDEQAAEATPDHASLAVTETVPSGAAVTYRSFLIFSPSHKQNLSAPTYKHERIVVPVAVDSTQQEALSILKKLKIIEDDIRADELCTRREYARWLVRTSSLLERNPRHRIVPCIALSGSETSAFDDIGANDPDFESIQALAEAGIIPSKLSGRNTASDGSKGEINFFPDRFISREDLINWKALVEYDFEPGVIEQLLKPNLCTVQISRTKADFMDLKEISPDSSPGLFIDMLAGEKSILRKVFGQIKRFQSNKPSTKAQVAVALTSGRMAEAISNELLKLEMESCSKRAQMKEIKSELLEKGEIQRFWNEKLDEERTRGFEVEKLYFSAVQDVEEEKIVQEKCSAEFLKEKAAMDCQRQLVLSLKEEVAEMSERLASERTMYVTERSKLQDTLSGLQSKQEEIIDAKSILEAEIEAIKILRSWVEDEARKSQARAKVLEEVGRRWKWDDKA</sequence>
<accession>A0A7J9LWU0</accession>
<proteinExistence type="predicted"/>
<keyword evidence="4" id="KW-1185">Reference proteome</keyword>
<evidence type="ECO:0000313" key="3">
    <source>
        <dbReference type="EMBL" id="MBA0863148.1"/>
    </source>
</evidence>
<dbReference type="Proteomes" id="UP000593576">
    <property type="component" value="Unassembled WGS sequence"/>
</dbReference>
<keyword evidence="1" id="KW-1133">Transmembrane helix</keyword>
<protein>
    <recommendedName>
        <fullName evidence="2">SLH domain-containing protein</fullName>
    </recommendedName>
</protein>
<organism evidence="3 4">
    <name type="scientific">Gossypium schwendimanii</name>
    <name type="common">Cotton</name>
    <dbReference type="NCBI Taxonomy" id="34291"/>
    <lineage>
        <taxon>Eukaryota</taxon>
        <taxon>Viridiplantae</taxon>
        <taxon>Streptophyta</taxon>
        <taxon>Embryophyta</taxon>
        <taxon>Tracheophyta</taxon>
        <taxon>Spermatophyta</taxon>
        <taxon>Magnoliopsida</taxon>
        <taxon>eudicotyledons</taxon>
        <taxon>Gunneridae</taxon>
        <taxon>Pentapetalae</taxon>
        <taxon>rosids</taxon>
        <taxon>malvids</taxon>
        <taxon>Malvales</taxon>
        <taxon>Malvaceae</taxon>
        <taxon>Malvoideae</taxon>
        <taxon>Gossypium</taxon>
    </lineage>
</organism>
<dbReference type="PROSITE" id="PS51272">
    <property type="entry name" value="SLH"/>
    <property type="match status" value="1"/>
</dbReference>
<dbReference type="InterPro" id="IPR001119">
    <property type="entry name" value="SLH_dom"/>
</dbReference>
<dbReference type="AlphaFoldDB" id="A0A7J9LWU0"/>
<evidence type="ECO:0000259" key="2">
    <source>
        <dbReference type="PROSITE" id="PS51272"/>
    </source>
</evidence>
<keyword evidence="1" id="KW-0472">Membrane</keyword>
<evidence type="ECO:0000313" key="4">
    <source>
        <dbReference type="Proteomes" id="UP000593576"/>
    </source>
</evidence>
<feature type="domain" description="SLH" evidence="2">
    <location>
        <begin position="276"/>
        <end position="351"/>
    </location>
</feature>
<comment type="caution">
    <text evidence="3">The sequence shown here is derived from an EMBL/GenBank/DDBJ whole genome shotgun (WGS) entry which is preliminary data.</text>
</comment>
<dbReference type="EMBL" id="JABFAF010000008">
    <property type="protein sequence ID" value="MBA0863148.1"/>
    <property type="molecule type" value="Genomic_DNA"/>
</dbReference>
<dbReference type="PANTHER" id="PTHR33740:SF1">
    <property type="entry name" value="SLH DOMAIN PROTEIN"/>
    <property type="match status" value="1"/>
</dbReference>
<feature type="transmembrane region" description="Helical" evidence="1">
    <location>
        <begin position="98"/>
        <end position="119"/>
    </location>
</feature>